<dbReference type="EMBL" id="OOIL02004257">
    <property type="protein sequence ID" value="VFQ91198.1"/>
    <property type="molecule type" value="Genomic_DNA"/>
</dbReference>
<protein>
    <submittedName>
        <fullName evidence="1">Uncharacterized protein</fullName>
    </submittedName>
</protein>
<reference evidence="1 2" key="1">
    <citation type="submission" date="2018-04" db="EMBL/GenBank/DDBJ databases">
        <authorList>
            <person name="Vogel A."/>
        </authorList>
    </citation>
    <scope>NUCLEOTIDE SEQUENCE [LARGE SCALE GENOMIC DNA]</scope>
</reference>
<evidence type="ECO:0000313" key="1">
    <source>
        <dbReference type="EMBL" id="VFQ91198.1"/>
    </source>
</evidence>
<dbReference type="Proteomes" id="UP000595140">
    <property type="component" value="Unassembled WGS sequence"/>
</dbReference>
<organism evidence="1 2">
    <name type="scientific">Cuscuta campestris</name>
    <dbReference type="NCBI Taxonomy" id="132261"/>
    <lineage>
        <taxon>Eukaryota</taxon>
        <taxon>Viridiplantae</taxon>
        <taxon>Streptophyta</taxon>
        <taxon>Embryophyta</taxon>
        <taxon>Tracheophyta</taxon>
        <taxon>Spermatophyta</taxon>
        <taxon>Magnoliopsida</taxon>
        <taxon>eudicotyledons</taxon>
        <taxon>Gunneridae</taxon>
        <taxon>Pentapetalae</taxon>
        <taxon>asterids</taxon>
        <taxon>lamiids</taxon>
        <taxon>Solanales</taxon>
        <taxon>Convolvulaceae</taxon>
        <taxon>Cuscuteae</taxon>
        <taxon>Cuscuta</taxon>
        <taxon>Cuscuta subgen. Grammica</taxon>
        <taxon>Cuscuta sect. Cleistogrammica</taxon>
    </lineage>
</organism>
<accession>A0A484MT37</accession>
<dbReference type="AlphaFoldDB" id="A0A484MT37"/>
<name>A0A484MT37_9ASTE</name>
<proteinExistence type="predicted"/>
<gene>
    <name evidence="1" type="ORF">CCAM_LOCUS32974</name>
</gene>
<evidence type="ECO:0000313" key="2">
    <source>
        <dbReference type="Proteomes" id="UP000595140"/>
    </source>
</evidence>
<sequence length="72" mass="8204">MSGSVSNVCSMIKTKYKSRAWILLTIRKLEPLMLPLGVRRFTLYLWARIFDQHLDTEWTQSRAGGCPSSSIG</sequence>
<keyword evidence="2" id="KW-1185">Reference proteome</keyword>